<feature type="domain" description="Effector-associated" evidence="2">
    <location>
        <begin position="227"/>
        <end position="311"/>
    </location>
</feature>
<feature type="domain" description="CHAT" evidence="1">
    <location>
        <begin position="21"/>
        <end position="160"/>
    </location>
</feature>
<name>A0ABV4WRR3_9CYAN</name>
<dbReference type="Proteomes" id="UP001576780">
    <property type="component" value="Unassembled WGS sequence"/>
</dbReference>
<dbReference type="InterPro" id="IPR045430">
    <property type="entry name" value="EAD1"/>
</dbReference>
<dbReference type="InterPro" id="IPR024983">
    <property type="entry name" value="CHAT_dom"/>
</dbReference>
<proteinExistence type="predicted"/>
<comment type="caution">
    <text evidence="3">The sequence shown here is derived from an EMBL/GenBank/DDBJ whole genome shotgun (WGS) entry which is preliminary data.</text>
</comment>
<dbReference type="Pfam" id="PF12770">
    <property type="entry name" value="CHAT"/>
    <property type="match status" value="1"/>
</dbReference>
<evidence type="ECO:0000259" key="1">
    <source>
        <dbReference type="Pfam" id="PF12770"/>
    </source>
</evidence>
<gene>
    <name evidence="3" type="ORF">ACE1CA_25095</name>
</gene>
<dbReference type="RefSeq" id="WP_413280130.1">
    <property type="nucleotide sequence ID" value="NZ_JBHFNT010000225.1"/>
</dbReference>
<reference evidence="3 4" key="1">
    <citation type="submission" date="2024-09" db="EMBL/GenBank/DDBJ databases">
        <title>Floridaenema gen nov. (Aerosakkonemataceae, Aerosakkonematales ord. nov., Cyanobacteria) from benthic tropical and subtropical fresh waters, with the description of four new species.</title>
        <authorList>
            <person name="Moretto J.A."/>
            <person name="Berthold D.E."/>
            <person name="Lefler F.W."/>
            <person name="Huang I.-S."/>
            <person name="Laughinghouse H. IV."/>
        </authorList>
    </citation>
    <scope>NUCLEOTIDE SEQUENCE [LARGE SCALE GENOMIC DNA]</scope>
    <source>
        <strain evidence="3 4">BLCC-F167</strain>
    </source>
</reference>
<evidence type="ECO:0000259" key="2">
    <source>
        <dbReference type="Pfam" id="PF19955"/>
    </source>
</evidence>
<evidence type="ECO:0000313" key="4">
    <source>
        <dbReference type="Proteomes" id="UP001576780"/>
    </source>
</evidence>
<protein>
    <submittedName>
        <fullName evidence="3">Effector-associated domain EAD1-containing protein</fullName>
    </submittedName>
</protein>
<organism evidence="3 4">
    <name type="scientific">Floridaenema evergladense BLCC-F167</name>
    <dbReference type="NCBI Taxonomy" id="3153639"/>
    <lineage>
        <taxon>Bacteria</taxon>
        <taxon>Bacillati</taxon>
        <taxon>Cyanobacteriota</taxon>
        <taxon>Cyanophyceae</taxon>
        <taxon>Oscillatoriophycideae</taxon>
        <taxon>Aerosakkonematales</taxon>
        <taxon>Aerosakkonemataceae</taxon>
        <taxon>Floridanema</taxon>
        <taxon>Floridanema evergladense</taxon>
    </lineage>
</organism>
<evidence type="ECO:0000313" key="3">
    <source>
        <dbReference type="EMBL" id="MFB2837792.1"/>
    </source>
</evidence>
<dbReference type="Pfam" id="PF19955">
    <property type="entry name" value="EAD1"/>
    <property type="match status" value="1"/>
</dbReference>
<keyword evidence="4" id="KW-1185">Reference proteome</keyword>
<accession>A0ABV4WRR3</accession>
<sequence length="316" mass="35531">MIKILFLAANPSDTTRLKLERESRSIDRALRQAEFRDRFEIIQHWAVRVGDLQELLLRHKPDIVHFSGHGSAASEIILEDNLGKSHPVSVRALSQLFCILKDNIRCVVLNACYSKVQAQAIAEHIDSVVGMSKAITDDAAISFATAFYQGLGYGRDLKTAFDLGCVQIDMENLGQQDTPQIIALKCSPTSIFFTNDIALEIKQEQQKNLDAMKKPPFQNPSSNALMLNNEQRKKLREALISAFPTESDLIMLLEYELDLPLNTIAGGSNYTQLMFNVVKWFDSQGKMRELIHAARRANLGNPKLQEFIEEIGLVDI</sequence>
<dbReference type="EMBL" id="JBHFNT010000225">
    <property type="protein sequence ID" value="MFB2837792.1"/>
    <property type="molecule type" value="Genomic_DNA"/>
</dbReference>